<organism evidence="2 3">
    <name type="scientific">Streptantibioticus parmotrematis</name>
    <dbReference type="NCBI Taxonomy" id="2873249"/>
    <lineage>
        <taxon>Bacteria</taxon>
        <taxon>Bacillati</taxon>
        <taxon>Actinomycetota</taxon>
        <taxon>Actinomycetes</taxon>
        <taxon>Kitasatosporales</taxon>
        <taxon>Streptomycetaceae</taxon>
        <taxon>Streptantibioticus</taxon>
    </lineage>
</organism>
<proteinExistence type="predicted"/>
<feature type="coiled-coil region" evidence="1">
    <location>
        <begin position="20"/>
        <end position="54"/>
    </location>
</feature>
<dbReference type="Proteomes" id="UP001198565">
    <property type="component" value="Unassembled WGS sequence"/>
</dbReference>
<dbReference type="EMBL" id="JAINVZ010000035">
    <property type="protein sequence ID" value="MBY8889098.1"/>
    <property type="molecule type" value="Genomic_DNA"/>
</dbReference>
<name>A0ABS7R1P9_9ACTN</name>
<reference evidence="2 3" key="1">
    <citation type="submission" date="2021-08" db="EMBL/GenBank/DDBJ databases">
        <title>Streptomyces sp. PTM05 isolated from lichen.</title>
        <authorList>
            <person name="Somphong A."/>
            <person name="Phongsopitanun W."/>
            <person name="Tanasupawat S."/>
        </authorList>
    </citation>
    <scope>NUCLEOTIDE SEQUENCE [LARGE SCALE GENOMIC DNA]</scope>
    <source>
        <strain evidence="2 3">Ptm05</strain>
    </source>
</reference>
<keyword evidence="1" id="KW-0175">Coiled coil</keyword>
<accession>A0ABS7R1P9</accession>
<evidence type="ECO:0000256" key="1">
    <source>
        <dbReference type="SAM" id="Coils"/>
    </source>
</evidence>
<evidence type="ECO:0000313" key="3">
    <source>
        <dbReference type="Proteomes" id="UP001198565"/>
    </source>
</evidence>
<sequence length="136" mass="14658">MSSDIVPYTGGAAAAGDNRYKAVQAKLSRLGQRLDEAADDLEALRKRMKATADHTTSVGDDIEHAGLDGKFVVLTEHVAEALGGAAAQVGRLRAITQDTAGHTFQVKGSHAKLYGRLDEIRSNRREKTPKPGFFIR</sequence>
<protein>
    <submittedName>
        <fullName evidence="2">Conjugal transfer protein TraB</fullName>
    </submittedName>
</protein>
<gene>
    <name evidence="2" type="ORF">K7472_30265</name>
</gene>
<keyword evidence="3" id="KW-1185">Reference proteome</keyword>
<evidence type="ECO:0000313" key="2">
    <source>
        <dbReference type="EMBL" id="MBY8889098.1"/>
    </source>
</evidence>
<dbReference type="RefSeq" id="WP_222982136.1">
    <property type="nucleotide sequence ID" value="NZ_JAINVZ010000035.1"/>
</dbReference>
<comment type="caution">
    <text evidence="2">The sequence shown here is derived from an EMBL/GenBank/DDBJ whole genome shotgun (WGS) entry which is preliminary data.</text>
</comment>